<comment type="caution">
    <text evidence="2">The sequence shown here is derived from an EMBL/GenBank/DDBJ whole genome shotgun (WGS) entry which is preliminary data.</text>
</comment>
<dbReference type="RefSeq" id="WP_158185560.1">
    <property type="nucleotide sequence ID" value="NZ_CP043476.1"/>
</dbReference>
<sequence length="82" mass="8301">MAAAAAARLDPTRPDPPSAAAADLPRDATAARPADARPDPAMRANFAKLDACLRGKGSAPPPWRGPRQDGAAPSPAAPPAQR</sequence>
<dbReference type="EMBL" id="MDEG01000018">
    <property type="protein sequence ID" value="PPU96138.1"/>
    <property type="molecule type" value="Genomic_DNA"/>
</dbReference>
<protein>
    <submittedName>
        <fullName evidence="2">Uncharacterized protein</fullName>
    </submittedName>
</protein>
<dbReference type="AlphaFoldDB" id="A0A2S7ESN2"/>
<dbReference type="Proteomes" id="UP000238261">
    <property type="component" value="Unassembled WGS sequence"/>
</dbReference>
<evidence type="ECO:0000313" key="3">
    <source>
        <dbReference type="Proteomes" id="UP000238261"/>
    </source>
</evidence>
<gene>
    <name evidence="2" type="ORF">XhyaCFBP1156_16210</name>
</gene>
<evidence type="ECO:0000256" key="1">
    <source>
        <dbReference type="SAM" id="MobiDB-lite"/>
    </source>
</evidence>
<reference evidence="3" key="1">
    <citation type="submission" date="2016-08" db="EMBL/GenBank/DDBJ databases">
        <authorList>
            <person name="Merda D."/>
            <person name="Briand M."/>
            <person name="Taghouti G."/>
            <person name="Carrere S."/>
            <person name="Gouzy J."/>
            <person name="Portier P."/>
            <person name="Jacques M.-A."/>
            <person name="Fischer-Le Saux M."/>
        </authorList>
    </citation>
    <scope>NUCLEOTIDE SEQUENCE [LARGE SCALE GENOMIC DNA]</scope>
    <source>
        <strain evidence="3">CFBP1156</strain>
    </source>
</reference>
<feature type="compositionally biased region" description="Low complexity" evidence="1">
    <location>
        <begin position="18"/>
        <end position="33"/>
    </location>
</feature>
<keyword evidence="3" id="KW-1185">Reference proteome</keyword>
<accession>A0A2S7ESN2</accession>
<evidence type="ECO:0000313" key="2">
    <source>
        <dbReference type="EMBL" id="PPU96138.1"/>
    </source>
</evidence>
<feature type="region of interest" description="Disordered" evidence="1">
    <location>
        <begin position="52"/>
        <end position="82"/>
    </location>
</feature>
<organism evidence="2 3">
    <name type="scientific">Xanthomonas hyacinthi</name>
    <dbReference type="NCBI Taxonomy" id="56455"/>
    <lineage>
        <taxon>Bacteria</taxon>
        <taxon>Pseudomonadati</taxon>
        <taxon>Pseudomonadota</taxon>
        <taxon>Gammaproteobacteria</taxon>
        <taxon>Lysobacterales</taxon>
        <taxon>Lysobacteraceae</taxon>
        <taxon>Xanthomonas</taxon>
    </lineage>
</organism>
<proteinExistence type="predicted"/>
<name>A0A2S7ESN2_9XANT</name>
<feature type="region of interest" description="Disordered" evidence="1">
    <location>
        <begin position="1"/>
        <end position="40"/>
    </location>
</feature>